<dbReference type="PANTHER" id="PTHR43576:SF3">
    <property type="entry name" value="ALPHA-L-ARABINOFURANOSIDASE C"/>
    <property type="match status" value="1"/>
</dbReference>
<dbReference type="SMART" id="SM00813">
    <property type="entry name" value="Alpha-L-AF_C"/>
    <property type="match status" value="1"/>
</dbReference>
<dbReference type="Pfam" id="PF06964">
    <property type="entry name" value="Alpha-L-AF_C"/>
    <property type="match status" value="1"/>
</dbReference>
<dbReference type="SUPFAM" id="SSF51445">
    <property type="entry name" value="(Trans)glycosidases"/>
    <property type="match status" value="1"/>
</dbReference>
<dbReference type="Gene3D" id="3.20.20.80">
    <property type="entry name" value="Glycosidases"/>
    <property type="match status" value="1"/>
</dbReference>
<keyword evidence="5" id="KW-0378">Hydrolase</keyword>
<evidence type="ECO:0000256" key="1">
    <source>
        <dbReference type="ARBA" id="ARBA00001462"/>
    </source>
</evidence>
<evidence type="ECO:0000256" key="3">
    <source>
        <dbReference type="ARBA" id="ARBA00011165"/>
    </source>
</evidence>
<evidence type="ECO:0000313" key="9">
    <source>
        <dbReference type="EMBL" id="GHO58764.1"/>
    </source>
</evidence>
<evidence type="ECO:0000256" key="4">
    <source>
        <dbReference type="ARBA" id="ARBA00012670"/>
    </source>
</evidence>
<keyword evidence="7" id="KW-0326">Glycosidase</keyword>
<keyword evidence="6" id="KW-0119">Carbohydrate metabolism</keyword>
<comment type="catalytic activity">
    <reaction evidence="1">
        <text>Hydrolysis of terminal non-reducing alpha-L-arabinofuranoside residues in alpha-L-arabinosides.</text>
        <dbReference type="EC" id="3.2.1.55"/>
    </reaction>
</comment>
<keyword evidence="10" id="KW-1185">Reference proteome</keyword>
<proteinExistence type="inferred from homology"/>
<dbReference type="EC" id="3.2.1.55" evidence="4"/>
<comment type="similarity">
    <text evidence="2">Belongs to the glycosyl hydrolase 51 family.</text>
</comment>
<evidence type="ECO:0000256" key="7">
    <source>
        <dbReference type="ARBA" id="ARBA00023295"/>
    </source>
</evidence>
<dbReference type="InterPro" id="IPR010720">
    <property type="entry name" value="Alpha-L-AF_C"/>
</dbReference>
<evidence type="ECO:0000256" key="2">
    <source>
        <dbReference type="ARBA" id="ARBA00007186"/>
    </source>
</evidence>
<comment type="subunit">
    <text evidence="3">Homohexamer; trimer of dimers.</text>
</comment>
<feature type="domain" description="Alpha-L-arabinofuranosidase C-terminal" evidence="8">
    <location>
        <begin position="291"/>
        <end position="488"/>
    </location>
</feature>
<name>A0ABQ3V1J6_9CHLR</name>
<dbReference type="SUPFAM" id="SSF51011">
    <property type="entry name" value="Glycosyl hydrolase domain"/>
    <property type="match status" value="1"/>
</dbReference>
<evidence type="ECO:0000313" key="10">
    <source>
        <dbReference type="Proteomes" id="UP000654345"/>
    </source>
</evidence>
<evidence type="ECO:0000256" key="6">
    <source>
        <dbReference type="ARBA" id="ARBA00023277"/>
    </source>
</evidence>
<dbReference type="Proteomes" id="UP000654345">
    <property type="component" value="Unassembled WGS sequence"/>
</dbReference>
<dbReference type="Gene3D" id="2.60.40.1180">
    <property type="entry name" value="Golgi alpha-mannosidase II"/>
    <property type="match status" value="1"/>
</dbReference>
<reference evidence="9 10" key="1">
    <citation type="journal article" date="2021" name="Int. J. Syst. Evol. Microbiol.">
        <title>Reticulibacter mediterranei gen. nov., sp. nov., within the new family Reticulibacteraceae fam. nov., and Ktedonospora formicarum gen. nov., sp. nov., Ktedonobacter robiniae sp. nov., Dictyobacter formicarum sp. nov. and Dictyobacter arantiisoli sp. nov., belonging to the class Ktedonobacteria.</title>
        <authorList>
            <person name="Yabe S."/>
            <person name="Zheng Y."/>
            <person name="Wang C.M."/>
            <person name="Sakai Y."/>
            <person name="Abe K."/>
            <person name="Yokota A."/>
            <person name="Donadio S."/>
            <person name="Cavaletti L."/>
            <person name="Monciardini P."/>
        </authorList>
    </citation>
    <scope>NUCLEOTIDE SEQUENCE [LARGE SCALE GENOMIC DNA]</scope>
    <source>
        <strain evidence="9 10">SOSP1-30</strain>
    </source>
</reference>
<dbReference type="RefSeq" id="WP_201375014.1">
    <property type="nucleotide sequence ID" value="NZ_BNJG01000003.1"/>
</dbReference>
<sequence length="499" mass="55898">MLQAKAYFDTHHHVGVIDQRIFSGFLEHLGRAVYEGVYDPESPLSDEQGFRRDVLEALRAMRMPLVRYPGGNFVSCYDWTDGIGPREQRPVRVDYAWKSRETNQFGTDEFMAWCQETGIAPMMAVNLGTGTPKEASALLEYCNLPGGTYWADRRIQNGHEQPYDVRLWCLGNEMDGDWQAGHVPAEVYAQRAKAAAIIMKGLDASIETVACGSSGRGMSTYLHWDRTVLEYCWENIDYISAHRYSENRRGDSAWFLAEGVEIDRVVEDYAALLNYVRGVKRSQKRVYLSFDEWNVWYKNMEMDGKGESAPHLLEEVYNLEDALVCAQYLSSFIRHADVVKVACLAQIVNVIAPLLTKRDGLLVQSIYYPIVSFAQHARGLSLVPALECPTYKAGERGDVAALDAAMSYDEASGTVAAFLVNREQRQEMRVVLSLGDQRFCEVLSVEVLGGGDAKAANTWEEPKRVTPRSAEAHVNEAGELIVTVPAPGLAVVRARVSKR</sequence>
<dbReference type="PANTHER" id="PTHR43576">
    <property type="entry name" value="ALPHA-L-ARABINOFURANOSIDASE C-RELATED"/>
    <property type="match status" value="1"/>
</dbReference>
<protein>
    <recommendedName>
        <fullName evidence="4">non-reducing end alpha-L-arabinofuranosidase</fullName>
        <ecNumber evidence="4">3.2.1.55</ecNumber>
    </recommendedName>
</protein>
<dbReference type="EMBL" id="BNJG01000003">
    <property type="protein sequence ID" value="GHO58764.1"/>
    <property type="molecule type" value="Genomic_DNA"/>
</dbReference>
<dbReference type="InterPro" id="IPR055235">
    <property type="entry name" value="ASD1_cat"/>
</dbReference>
<dbReference type="InterPro" id="IPR013780">
    <property type="entry name" value="Glyco_hydro_b"/>
</dbReference>
<accession>A0ABQ3V1J6</accession>
<gene>
    <name evidence="9" type="primary">abfA</name>
    <name evidence="9" type="ORF">KSB_72390</name>
</gene>
<evidence type="ECO:0000259" key="8">
    <source>
        <dbReference type="SMART" id="SM00813"/>
    </source>
</evidence>
<organism evidence="9 10">
    <name type="scientific">Ktedonobacter robiniae</name>
    <dbReference type="NCBI Taxonomy" id="2778365"/>
    <lineage>
        <taxon>Bacteria</taxon>
        <taxon>Bacillati</taxon>
        <taxon>Chloroflexota</taxon>
        <taxon>Ktedonobacteria</taxon>
        <taxon>Ktedonobacterales</taxon>
        <taxon>Ktedonobacteraceae</taxon>
        <taxon>Ktedonobacter</taxon>
    </lineage>
</organism>
<dbReference type="InterPro" id="IPR017853">
    <property type="entry name" value="GH"/>
</dbReference>
<comment type="caution">
    <text evidence="9">The sequence shown here is derived from an EMBL/GenBank/DDBJ whole genome shotgun (WGS) entry which is preliminary data.</text>
</comment>
<dbReference type="Pfam" id="PF22848">
    <property type="entry name" value="ASD1_dom"/>
    <property type="match status" value="1"/>
</dbReference>
<evidence type="ECO:0000256" key="5">
    <source>
        <dbReference type="ARBA" id="ARBA00022801"/>
    </source>
</evidence>